<sequence length="124" mass="12589">MRARAVVLLALALPLAAGCRAFEEPSPARTSWAATDLSPSRLGDAVIARCGPGANADVLVTNPTTTPAGYTLAVAFRRPDGTLASSGVMNLQGLPAGQSQTVRIAGPAEPPGTFTCTLSTALRT</sequence>
<reference evidence="2" key="1">
    <citation type="submission" date="2024-06" db="EMBL/GenBank/DDBJ databases">
        <title>The genome sequences of Kitasatospora sp. strain HUAS MG31.</title>
        <authorList>
            <person name="Mo P."/>
        </authorList>
    </citation>
    <scope>NUCLEOTIDE SEQUENCE</scope>
    <source>
        <strain evidence="2">HUAS MG31</strain>
    </source>
</reference>
<accession>A0AAU8JT14</accession>
<dbReference type="RefSeq" id="WP_354640107.1">
    <property type="nucleotide sequence ID" value="NZ_CP159872.1"/>
</dbReference>
<dbReference type="AlphaFoldDB" id="A0AAU8JT14"/>
<protein>
    <recommendedName>
        <fullName evidence="3">Ig-like domain-containing protein</fullName>
    </recommendedName>
</protein>
<evidence type="ECO:0000313" key="2">
    <source>
        <dbReference type="EMBL" id="XCM79450.1"/>
    </source>
</evidence>
<gene>
    <name evidence="2" type="ORF">ABWK59_11165</name>
</gene>
<keyword evidence="1" id="KW-0732">Signal</keyword>
<organism evidence="2">
    <name type="scientific">Kitasatospora camelliae</name>
    <dbReference type="NCBI Taxonomy" id="3156397"/>
    <lineage>
        <taxon>Bacteria</taxon>
        <taxon>Bacillati</taxon>
        <taxon>Actinomycetota</taxon>
        <taxon>Actinomycetes</taxon>
        <taxon>Kitasatosporales</taxon>
        <taxon>Streptomycetaceae</taxon>
        <taxon>Kitasatospora</taxon>
    </lineage>
</organism>
<name>A0AAU8JT14_9ACTN</name>
<dbReference type="KEGG" id="kcm:ABWK59_11165"/>
<proteinExistence type="predicted"/>
<dbReference type="EMBL" id="CP159872">
    <property type="protein sequence ID" value="XCM79450.1"/>
    <property type="molecule type" value="Genomic_DNA"/>
</dbReference>
<evidence type="ECO:0000256" key="1">
    <source>
        <dbReference type="SAM" id="SignalP"/>
    </source>
</evidence>
<feature type="signal peptide" evidence="1">
    <location>
        <begin position="1"/>
        <end position="21"/>
    </location>
</feature>
<dbReference type="PROSITE" id="PS51257">
    <property type="entry name" value="PROKAR_LIPOPROTEIN"/>
    <property type="match status" value="1"/>
</dbReference>
<feature type="chain" id="PRO_5043549287" description="Ig-like domain-containing protein" evidence="1">
    <location>
        <begin position="22"/>
        <end position="124"/>
    </location>
</feature>
<evidence type="ECO:0008006" key="3">
    <source>
        <dbReference type="Google" id="ProtNLM"/>
    </source>
</evidence>